<dbReference type="RefSeq" id="WP_222159813.1">
    <property type="nucleotide sequence ID" value="NZ_CP081864.1"/>
</dbReference>
<reference evidence="1 2" key="1">
    <citation type="submission" date="2021-08" db="EMBL/GenBank/DDBJ databases">
        <title>Culture and genomic analysis of Symbiopectobacterium purcellii sp. nov. gen. nov., isolated from the leafhopper Empoasca decipiens.</title>
        <authorList>
            <person name="Nadal-Jimenez P."/>
            <person name="Siozios S."/>
            <person name="Halliday N."/>
            <person name="Camara M."/>
            <person name="Hurst G.D.D."/>
        </authorList>
    </citation>
    <scope>NUCLEOTIDE SEQUENCE [LARGE SCALE GENOMIC DNA]</scope>
    <source>
        <strain evidence="1 2">SyEd1</strain>
    </source>
</reference>
<organism evidence="1 2">
    <name type="scientific">Symbiopectobacterium purcellii</name>
    <dbReference type="NCBI Taxonomy" id="2871826"/>
    <lineage>
        <taxon>Bacteria</taxon>
        <taxon>Pseudomonadati</taxon>
        <taxon>Pseudomonadota</taxon>
        <taxon>Gammaproteobacteria</taxon>
        <taxon>Enterobacterales</taxon>
        <taxon>Enterobacteriaceae</taxon>
    </lineage>
</organism>
<dbReference type="EMBL" id="CP081864">
    <property type="protein sequence ID" value="QZN96795.1"/>
    <property type="molecule type" value="Genomic_DNA"/>
</dbReference>
<protein>
    <submittedName>
        <fullName evidence="1">Uncharacterized protein</fullName>
    </submittedName>
</protein>
<name>A0ABX9ASM8_9ENTR</name>
<keyword evidence="2" id="KW-1185">Reference proteome</keyword>
<sequence>MGVDENQINFKVVIAHCGDMQFVISTLIMPYEKTGVFMHAIADERAITPSIQLHENLMALSKSVKGIIPDISTTHVNDILQLTISPLALAWNWSKGFNYKPQ</sequence>
<accession>A0ABX9ASM8</accession>
<evidence type="ECO:0000313" key="1">
    <source>
        <dbReference type="EMBL" id="QZN96795.1"/>
    </source>
</evidence>
<evidence type="ECO:0000313" key="2">
    <source>
        <dbReference type="Proteomes" id="UP000825886"/>
    </source>
</evidence>
<gene>
    <name evidence="1" type="ORF">K6K13_05105</name>
</gene>
<proteinExistence type="predicted"/>
<dbReference type="Proteomes" id="UP000825886">
    <property type="component" value="Chromosome"/>
</dbReference>